<dbReference type="PROSITE" id="PS51365">
    <property type="entry name" value="RENAL_DIPEPTIDASE_2"/>
    <property type="match status" value="1"/>
</dbReference>
<dbReference type="PANTHER" id="PTHR10443:SF12">
    <property type="entry name" value="DIPEPTIDASE"/>
    <property type="match status" value="1"/>
</dbReference>
<comment type="caution">
    <text evidence="2">The sequence shown here is derived from an EMBL/GenBank/DDBJ whole genome shotgun (WGS) entry which is preliminary data.</text>
</comment>
<organism evidence="2 3">
    <name type="scientific">Microbispora hainanensis</name>
    <dbReference type="NCBI Taxonomy" id="568844"/>
    <lineage>
        <taxon>Bacteria</taxon>
        <taxon>Bacillati</taxon>
        <taxon>Actinomycetota</taxon>
        <taxon>Actinomycetes</taxon>
        <taxon>Streptosporangiales</taxon>
        <taxon>Streptosporangiaceae</taxon>
        <taxon>Microbispora</taxon>
    </lineage>
</organism>
<proteinExistence type="predicted"/>
<dbReference type="GO" id="GO:0070573">
    <property type="term" value="F:metallodipeptidase activity"/>
    <property type="evidence" value="ECO:0007669"/>
    <property type="project" value="InterPro"/>
</dbReference>
<protein>
    <submittedName>
        <fullName evidence="2">Membrane dipeptidase</fullName>
    </submittedName>
</protein>
<dbReference type="InterPro" id="IPR008257">
    <property type="entry name" value="Pept_M19"/>
</dbReference>
<dbReference type="Proteomes" id="UP000316541">
    <property type="component" value="Unassembled WGS sequence"/>
</dbReference>
<evidence type="ECO:0000313" key="3">
    <source>
        <dbReference type="Proteomes" id="UP000316541"/>
    </source>
</evidence>
<sequence>MHVRSVVADTHNDLLMAVSARPPAVWASFFREQWLPQLVEGGVDVQVLPVFVESQFRPEGALRQTLRMIECAHVLAEGNPDAVALCHDGQQIDEALALGRIALVLALESMPGIDESVELIPTLHRLGVRVASIAHWGRTALADGSGQDGTGSRLTSHGVEALREMERLGMLFDISHLGATGVAHVLEIATRPVIATHSSARALRDHHRNLTDEQLRGVAAGGGVVCVNFLAAFLTEDARSATVDHLVDHIEHIAGVAGIDHVGLGPDFVREVYADLTPPCCEGFSYSGIDSGAAIPGLEGPRGLPLVTDALVKRGFSEEEIQKILGANVMRLFRAELGRPAHDRPAHDRPAHDRPAHDRPAHDRASREVPADDRPVDDRPARERPEPERPRP</sequence>
<reference evidence="2 3" key="1">
    <citation type="submission" date="2019-07" db="EMBL/GenBank/DDBJ databases">
        <title>Microbispora hainanensis DSM 45428.</title>
        <authorList>
            <person name="Thawai C."/>
        </authorList>
    </citation>
    <scope>NUCLEOTIDE SEQUENCE [LARGE SCALE GENOMIC DNA]</scope>
    <source>
        <strain evidence="2 3">DSM 45428</strain>
    </source>
</reference>
<dbReference type="GO" id="GO:0006508">
    <property type="term" value="P:proteolysis"/>
    <property type="evidence" value="ECO:0007669"/>
    <property type="project" value="InterPro"/>
</dbReference>
<evidence type="ECO:0000313" key="2">
    <source>
        <dbReference type="EMBL" id="TQS20457.1"/>
    </source>
</evidence>
<dbReference type="PANTHER" id="PTHR10443">
    <property type="entry name" value="MICROSOMAL DIPEPTIDASE"/>
    <property type="match status" value="1"/>
</dbReference>
<feature type="region of interest" description="Disordered" evidence="1">
    <location>
        <begin position="341"/>
        <end position="392"/>
    </location>
</feature>
<dbReference type="Gene3D" id="3.20.20.140">
    <property type="entry name" value="Metal-dependent hydrolases"/>
    <property type="match status" value="1"/>
</dbReference>
<dbReference type="EMBL" id="VIRM01000017">
    <property type="protein sequence ID" value="TQS20457.1"/>
    <property type="molecule type" value="Genomic_DNA"/>
</dbReference>
<dbReference type="InterPro" id="IPR032466">
    <property type="entry name" value="Metal_Hydrolase"/>
</dbReference>
<dbReference type="SUPFAM" id="SSF51556">
    <property type="entry name" value="Metallo-dependent hydrolases"/>
    <property type="match status" value="1"/>
</dbReference>
<dbReference type="AlphaFoldDB" id="A0A544YUN8"/>
<accession>A0A544YUN8</accession>
<name>A0A544YUN8_9ACTN</name>
<dbReference type="Pfam" id="PF01244">
    <property type="entry name" value="Peptidase_M19"/>
    <property type="match status" value="1"/>
</dbReference>
<gene>
    <name evidence="2" type="ORF">FLX08_16360</name>
</gene>
<evidence type="ECO:0000256" key="1">
    <source>
        <dbReference type="SAM" id="MobiDB-lite"/>
    </source>
</evidence>